<proteinExistence type="predicted"/>
<keyword evidence="4" id="KW-1185">Reference proteome</keyword>
<evidence type="ECO:0000259" key="2">
    <source>
        <dbReference type="Pfam" id="PF16043"/>
    </source>
</evidence>
<gene>
    <name evidence="3" type="primary">AVEN_33185_1</name>
    <name evidence="3" type="ORF">NPIL_207751</name>
</gene>
<dbReference type="AlphaFoldDB" id="A0A8X6N4C9"/>
<organism evidence="3 4">
    <name type="scientific">Nephila pilipes</name>
    <name type="common">Giant wood spider</name>
    <name type="synonym">Nephila maculata</name>
    <dbReference type="NCBI Taxonomy" id="299642"/>
    <lineage>
        <taxon>Eukaryota</taxon>
        <taxon>Metazoa</taxon>
        <taxon>Ecdysozoa</taxon>
        <taxon>Arthropoda</taxon>
        <taxon>Chelicerata</taxon>
        <taxon>Arachnida</taxon>
        <taxon>Araneae</taxon>
        <taxon>Araneomorphae</taxon>
        <taxon>Entelegynae</taxon>
        <taxon>Araneoidea</taxon>
        <taxon>Nephilidae</taxon>
        <taxon>Nephila</taxon>
    </lineage>
</organism>
<dbReference type="Proteomes" id="UP000887013">
    <property type="component" value="Unassembled WGS sequence"/>
</dbReference>
<feature type="coiled-coil region" evidence="1">
    <location>
        <begin position="8"/>
        <end position="99"/>
    </location>
</feature>
<feature type="domain" description="DUF4795" evidence="2">
    <location>
        <begin position="42"/>
        <end position="218"/>
    </location>
</feature>
<dbReference type="Pfam" id="PF16043">
    <property type="entry name" value="DUF4795"/>
    <property type="match status" value="1"/>
</dbReference>
<sequence>MMRLTDIIDMITDKIRKSEEIREEAEIQVIEAPTLDDLEGLEERVEELEEARLVFEEDHIKLGAVETTQNKMVEDIEEIKALENEVKEIKKEVSAKANMDDMEAALALKGDLELVNTKIGRLEFETAIEELGEAIGLLGIKFQRKNDEWEERAAEIWRGIDSKMTRDIFDEAVVKIHSRITALMYGLKKIKKVVEDLLYPDSSGVTRCITCRRPAGISGHECLDIKSSPKRPLISALESSNGPEDKERLMKNVGDAITKRMKLEGPPFCVNRDTILR</sequence>
<dbReference type="InterPro" id="IPR032013">
    <property type="entry name" value="DUF4795"/>
</dbReference>
<comment type="caution">
    <text evidence="3">The sequence shown here is derived from an EMBL/GenBank/DDBJ whole genome shotgun (WGS) entry which is preliminary data.</text>
</comment>
<reference evidence="3" key="1">
    <citation type="submission" date="2020-08" db="EMBL/GenBank/DDBJ databases">
        <title>Multicomponent nature underlies the extraordinary mechanical properties of spider dragline silk.</title>
        <authorList>
            <person name="Kono N."/>
            <person name="Nakamura H."/>
            <person name="Mori M."/>
            <person name="Yoshida Y."/>
            <person name="Ohtoshi R."/>
            <person name="Malay A.D."/>
            <person name="Moran D.A.P."/>
            <person name="Tomita M."/>
            <person name="Numata K."/>
            <person name="Arakawa K."/>
        </authorList>
    </citation>
    <scope>NUCLEOTIDE SEQUENCE</scope>
</reference>
<evidence type="ECO:0000256" key="1">
    <source>
        <dbReference type="SAM" id="Coils"/>
    </source>
</evidence>
<evidence type="ECO:0000313" key="4">
    <source>
        <dbReference type="Proteomes" id="UP000887013"/>
    </source>
</evidence>
<dbReference type="EMBL" id="BMAW01005148">
    <property type="protein sequence ID" value="GFS92802.1"/>
    <property type="molecule type" value="Genomic_DNA"/>
</dbReference>
<evidence type="ECO:0000313" key="3">
    <source>
        <dbReference type="EMBL" id="GFS92802.1"/>
    </source>
</evidence>
<protein>
    <recommendedName>
        <fullName evidence="2">DUF4795 domain-containing protein</fullName>
    </recommendedName>
</protein>
<accession>A0A8X6N4C9</accession>
<dbReference type="OrthoDB" id="6435487at2759"/>
<keyword evidence="1" id="KW-0175">Coiled coil</keyword>
<name>A0A8X6N4C9_NEPPI</name>